<organism evidence="2 3">
    <name type="scientific">Flaviramulus basaltis</name>
    <dbReference type="NCBI Taxonomy" id="369401"/>
    <lineage>
        <taxon>Bacteria</taxon>
        <taxon>Pseudomonadati</taxon>
        <taxon>Bacteroidota</taxon>
        <taxon>Flavobacteriia</taxon>
        <taxon>Flavobacteriales</taxon>
        <taxon>Flavobacteriaceae</taxon>
        <taxon>Flaviramulus</taxon>
    </lineage>
</organism>
<accession>A0A1K2IS51</accession>
<gene>
    <name evidence="2" type="ORF">SAMN05428642_1129</name>
</gene>
<dbReference type="EMBL" id="FPKV01000012">
    <property type="protein sequence ID" value="SFZ95199.1"/>
    <property type="molecule type" value="Genomic_DNA"/>
</dbReference>
<dbReference type="Pfam" id="PF12081">
    <property type="entry name" value="GldM_1st"/>
    <property type="match status" value="1"/>
</dbReference>
<dbReference type="Proteomes" id="UP000182544">
    <property type="component" value="Unassembled WGS sequence"/>
</dbReference>
<name>A0A1K2IS51_9FLAO</name>
<keyword evidence="3" id="KW-1185">Reference proteome</keyword>
<evidence type="ECO:0000313" key="2">
    <source>
        <dbReference type="EMBL" id="SFZ95199.1"/>
    </source>
</evidence>
<reference evidence="2 3" key="1">
    <citation type="submission" date="2016-10" db="EMBL/GenBank/DDBJ databases">
        <authorList>
            <person name="de Groot N.N."/>
        </authorList>
    </citation>
    <scope>NUCLEOTIDE SEQUENCE [LARGE SCALE GENOMIC DNA]</scope>
    <source>
        <strain evidence="2 3">DSM 18180</strain>
    </source>
</reference>
<protein>
    <submittedName>
        <fullName evidence="2">GldM N-terminal domain-containing protein</fullName>
    </submittedName>
</protein>
<feature type="domain" description="Gliding motility-associated protein GldM N-terminal" evidence="1">
    <location>
        <begin position="7"/>
        <end position="173"/>
    </location>
</feature>
<proteinExistence type="predicted"/>
<evidence type="ECO:0000259" key="1">
    <source>
        <dbReference type="Pfam" id="PF12081"/>
    </source>
</evidence>
<dbReference type="InterPro" id="IPR022720">
    <property type="entry name" value="Motility-assoc_prot_GldM_N"/>
</dbReference>
<dbReference type="AlphaFoldDB" id="A0A1K2IS51"/>
<sequence length="177" mass="20811">MYGLLNEQLVEFNEILKAQISENLKKDKLTENESAKLYHTLTKEYLMYLDGIYSQLINNPKIEIPTDYEGEISKKEYSNDFFFNGEKYSENGAKFISKMENYRIEILKLVRDKNLGKRINVTLNSTDITGRNGKIKYLDYFYKDAPLISVLAHIRQKENSVIEMENDFIKNILINEK</sequence>
<evidence type="ECO:0000313" key="3">
    <source>
        <dbReference type="Proteomes" id="UP000182544"/>
    </source>
</evidence>
<dbReference type="STRING" id="369401.SAMN05428642_1129"/>